<dbReference type="OrthoDB" id="146030at2157"/>
<dbReference type="Gene3D" id="2.30.110.10">
    <property type="entry name" value="Electron Transport, Fmn-binding Protein, Chain A"/>
    <property type="match status" value="1"/>
</dbReference>
<proteinExistence type="predicted"/>
<protein>
    <recommendedName>
        <fullName evidence="6">DUF447 family protein</fullName>
    </recommendedName>
</protein>
<evidence type="ECO:0008006" key="6">
    <source>
        <dbReference type="Google" id="ProtNLM"/>
    </source>
</evidence>
<dbReference type="STRING" id="797302.Halru_1712"/>
<dbReference type="AlphaFoldDB" id="L0IBZ2"/>
<evidence type="ECO:0000313" key="4">
    <source>
        <dbReference type="EMBL" id="AGB16318.1"/>
    </source>
</evidence>
<dbReference type="Pfam" id="PF04289">
    <property type="entry name" value="DUF447_N"/>
    <property type="match status" value="1"/>
</dbReference>
<evidence type="ECO:0000259" key="2">
    <source>
        <dbReference type="Pfam" id="PF04289"/>
    </source>
</evidence>
<feature type="domain" description="DUF447" evidence="3">
    <location>
        <begin position="150"/>
        <end position="203"/>
    </location>
</feature>
<evidence type="ECO:0000313" key="5">
    <source>
        <dbReference type="Proteomes" id="UP000010846"/>
    </source>
</evidence>
<accession>L0IBZ2</accession>
<dbReference type="Gene3D" id="1.20.58.290">
    <property type="entry name" value="Hypothetical membrane protein ta0354_69_121"/>
    <property type="match status" value="1"/>
</dbReference>
<dbReference type="InterPro" id="IPR007386">
    <property type="entry name" value="DUF447_N"/>
</dbReference>
<dbReference type="HOGENOM" id="CLU_110565_0_0_2"/>
<dbReference type="Proteomes" id="UP000010846">
    <property type="component" value="Chromosome"/>
</dbReference>
<dbReference type="GeneID" id="14377077"/>
<feature type="region of interest" description="Disordered" evidence="1">
    <location>
        <begin position="1"/>
        <end position="23"/>
    </location>
</feature>
<sequence length="213" mass="22905">MTGTDEPDAPGESAKVPTDDVPGDWPVELAGVTESLVTTLGPNGRWNVAPLGLFADDPVTATTWGRTRTRRNVERTGEGYVQFVTDPVTFVDAALSIVEVDDPILERAHAWARVEFERTASGTEDGTEWVRWKLTPVESVVVSSGVPTLSRGLGAVVEASVAASRLDVPGYDDAACRRTIAHANDVVERAGSPREREAFDRLVAHVDAALELE</sequence>
<reference evidence="4" key="1">
    <citation type="submission" date="2011-09" db="EMBL/GenBank/DDBJ databases">
        <title>Complete sequence of Halovivax ruber XH-70.</title>
        <authorList>
            <consortium name="US DOE Joint Genome Institute"/>
            <person name="Lucas S."/>
            <person name="Han J."/>
            <person name="Lapidus A."/>
            <person name="Cheng J.-F."/>
            <person name="Goodwin L."/>
            <person name="Pitluck S."/>
            <person name="Peters L."/>
            <person name="Mikhailova N."/>
            <person name="Davenport K."/>
            <person name="Detter J.C."/>
            <person name="Han C."/>
            <person name="Tapia R."/>
            <person name="Land M."/>
            <person name="Hauser L."/>
            <person name="Kyrpides N."/>
            <person name="Ivanova N."/>
            <person name="Pagani I."/>
            <person name="Sproer C."/>
            <person name="Anderson I."/>
            <person name="Woyke T."/>
        </authorList>
    </citation>
    <scope>NUCLEOTIDE SEQUENCE</scope>
    <source>
        <strain evidence="4">XH-70</strain>
    </source>
</reference>
<feature type="domain" description="DUF447" evidence="2">
    <location>
        <begin position="33"/>
        <end position="141"/>
    </location>
</feature>
<dbReference type="EMBL" id="CP003050">
    <property type="protein sequence ID" value="AGB16318.1"/>
    <property type="molecule type" value="Genomic_DNA"/>
</dbReference>
<dbReference type="SUPFAM" id="SSF50475">
    <property type="entry name" value="FMN-binding split barrel"/>
    <property type="match status" value="1"/>
</dbReference>
<name>L0IBZ2_HALRX</name>
<dbReference type="RefSeq" id="WP_015300956.1">
    <property type="nucleotide sequence ID" value="NC_019964.1"/>
</dbReference>
<organism evidence="4 5">
    <name type="scientific">Halovivax ruber (strain DSM 18193 / JCM 13892 / XH-70)</name>
    <dbReference type="NCBI Taxonomy" id="797302"/>
    <lineage>
        <taxon>Archaea</taxon>
        <taxon>Methanobacteriati</taxon>
        <taxon>Methanobacteriota</taxon>
        <taxon>Stenosarchaea group</taxon>
        <taxon>Halobacteria</taxon>
        <taxon>Halobacteriales</taxon>
        <taxon>Natrialbaceae</taxon>
        <taxon>Halovivax</taxon>
    </lineage>
</organism>
<dbReference type="InterPro" id="IPR012349">
    <property type="entry name" value="Split_barrel_FMN-bd"/>
</dbReference>
<evidence type="ECO:0000256" key="1">
    <source>
        <dbReference type="SAM" id="MobiDB-lite"/>
    </source>
</evidence>
<keyword evidence="5" id="KW-1185">Reference proteome</keyword>
<evidence type="ECO:0000259" key="3">
    <source>
        <dbReference type="Pfam" id="PF20766"/>
    </source>
</evidence>
<dbReference type="eggNOG" id="arCOG04458">
    <property type="taxonomic scope" value="Archaea"/>
</dbReference>
<gene>
    <name evidence="4" type="ordered locus">Halru_1712</name>
</gene>
<dbReference type="InterPro" id="IPR049288">
    <property type="entry name" value="DUF447_C"/>
</dbReference>
<dbReference type="Pfam" id="PF20766">
    <property type="entry name" value="DUF447_C"/>
    <property type="match status" value="1"/>
</dbReference>
<dbReference type="KEGG" id="hru:Halru_1712"/>